<accession>A0AAV5UL90</accession>
<dbReference type="EMBL" id="BTSX01000006">
    <property type="protein sequence ID" value="GMT07078.1"/>
    <property type="molecule type" value="Genomic_DNA"/>
</dbReference>
<reference evidence="1" key="1">
    <citation type="submission" date="2023-10" db="EMBL/GenBank/DDBJ databases">
        <title>Genome assembly of Pristionchus species.</title>
        <authorList>
            <person name="Yoshida K."/>
            <person name="Sommer R.J."/>
        </authorList>
    </citation>
    <scope>NUCLEOTIDE SEQUENCE</scope>
    <source>
        <strain evidence="1">RS0144</strain>
    </source>
</reference>
<gene>
    <name evidence="1" type="ORF">PENTCL1PPCAC_29252</name>
</gene>
<protein>
    <submittedName>
        <fullName evidence="1">Uncharacterized protein</fullName>
    </submittedName>
</protein>
<name>A0AAV5UL90_9BILA</name>
<evidence type="ECO:0000313" key="2">
    <source>
        <dbReference type="Proteomes" id="UP001432027"/>
    </source>
</evidence>
<proteinExistence type="predicted"/>
<keyword evidence="2" id="KW-1185">Reference proteome</keyword>
<dbReference type="AlphaFoldDB" id="A0AAV5UL90"/>
<dbReference type="Proteomes" id="UP001432027">
    <property type="component" value="Unassembled WGS sequence"/>
</dbReference>
<evidence type="ECO:0000313" key="1">
    <source>
        <dbReference type="EMBL" id="GMT07078.1"/>
    </source>
</evidence>
<comment type="caution">
    <text evidence="1">The sequence shown here is derived from an EMBL/GenBank/DDBJ whole genome shotgun (WGS) entry which is preliminary data.</text>
</comment>
<sequence>HTLPHLVDSKAEVKMFRRPTNGVDFVEPSFGIIRNPFENCHIMGFQSLSSNDYKSEAYPLKSSFNDKNMDGFIEDVDELHFKNHNGDVVPYFTPSNWPKSKYPSSVKGMHQDFTMTWIDCEDTMEILFNGLTGTLAGGEGRPGVIYNKEKKTIDVNLMLRRVDGTFFVQCKEGEQLCMLVSPPGMRGEPIEEALQCINFKRGVRLPTSYWHSVPFPLPEAGAKIYLSEVVGETNCGQVVNLTEEISRMFTIQL</sequence>
<organism evidence="1 2">
    <name type="scientific">Pristionchus entomophagus</name>
    <dbReference type="NCBI Taxonomy" id="358040"/>
    <lineage>
        <taxon>Eukaryota</taxon>
        <taxon>Metazoa</taxon>
        <taxon>Ecdysozoa</taxon>
        <taxon>Nematoda</taxon>
        <taxon>Chromadorea</taxon>
        <taxon>Rhabditida</taxon>
        <taxon>Rhabditina</taxon>
        <taxon>Diplogasteromorpha</taxon>
        <taxon>Diplogasteroidea</taxon>
        <taxon>Neodiplogasteridae</taxon>
        <taxon>Pristionchus</taxon>
    </lineage>
</organism>
<feature type="non-terminal residue" evidence="1">
    <location>
        <position position="1"/>
    </location>
</feature>